<feature type="region of interest" description="Disordered" evidence="1">
    <location>
        <begin position="1"/>
        <end position="33"/>
    </location>
</feature>
<sequence length="64" mass="7121">MRLPKVTIGVRSRPRGGTCRMHTDSDSAQPPRLARTGSTLFEEKLLVIEARASLVMERRKRGSG</sequence>
<dbReference type="EMBL" id="BJFL01000069">
    <property type="protein sequence ID" value="GDY33940.1"/>
    <property type="molecule type" value="Genomic_DNA"/>
</dbReference>
<protein>
    <submittedName>
        <fullName evidence="2">Uncharacterized protein</fullName>
    </submittedName>
</protein>
<comment type="caution">
    <text evidence="2">The sequence shown here is derived from an EMBL/GenBank/DDBJ whole genome shotgun (WGS) entry which is preliminary data.</text>
</comment>
<accession>A0A4D4JG03</accession>
<reference evidence="3" key="1">
    <citation type="submission" date="2019-04" db="EMBL/GenBank/DDBJ databases">
        <title>Draft genome sequence of Pseudonocardiaceae bacterium SL3-2-4.</title>
        <authorList>
            <person name="Ningsih F."/>
            <person name="Yokota A."/>
            <person name="Sakai Y."/>
            <person name="Nanatani K."/>
            <person name="Yabe S."/>
            <person name="Oetari A."/>
            <person name="Sjamsuridzal W."/>
        </authorList>
    </citation>
    <scope>NUCLEOTIDE SEQUENCE [LARGE SCALE GENOMIC DNA]</scope>
    <source>
        <strain evidence="3">SL3-2-4</strain>
    </source>
</reference>
<keyword evidence="3" id="KW-1185">Reference proteome</keyword>
<evidence type="ECO:0000313" key="2">
    <source>
        <dbReference type="EMBL" id="GDY33940.1"/>
    </source>
</evidence>
<gene>
    <name evidence="2" type="ORF">GTS_55730</name>
</gene>
<evidence type="ECO:0000256" key="1">
    <source>
        <dbReference type="SAM" id="MobiDB-lite"/>
    </source>
</evidence>
<dbReference type="Proteomes" id="UP000298860">
    <property type="component" value="Unassembled WGS sequence"/>
</dbReference>
<evidence type="ECO:0000313" key="3">
    <source>
        <dbReference type="Proteomes" id="UP000298860"/>
    </source>
</evidence>
<proteinExistence type="predicted"/>
<organism evidence="2 3">
    <name type="scientific">Gandjariella thermophila</name>
    <dbReference type="NCBI Taxonomy" id="1931992"/>
    <lineage>
        <taxon>Bacteria</taxon>
        <taxon>Bacillati</taxon>
        <taxon>Actinomycetota</taxon>
        <taxon>Actinomycetes</taxon>
        <taxon>Pseudonocardiales</taxon>
        <taxon>Pseudonocardiaceae</taxon>
        <taxon>Gandjariella</taxon>
    </lineage>
</organism>
<name>A0A4D4JG03_9PSEU</name>
<dbReference type="AlphaFoldDB" id="A0A4D4JG03"/>